<dbReference type="InterPro" id="IPR014001">
    <property type="entry name" value="Helicase_ATP-bd"/>
</dbReference>
<reference evidence="5 6" key="1">
    <citation type="submission" date="2014-04" db="EMBL/GenBank/DDBJ databases">
        <authorList>
            <person name="Sears C."/>
            <person name="Carroll K."/>
            <person name="Sack B.R."/>
            <person name="Qadri F."/>
            <person name="Myers L.L."/>
            <person name="Chung G.-T."/>
            <person name="Escheverria P."/>
            <person name="Fraser C.M."/>
            <person name="Sadzewicz L."/>
            <person name="Shefchek K.A."/>
            <person name="Tallon L."/>
            <person name="Das S.P."/>
            <person name="Daugherty S."/>
            <person name="Mongodin E.F."/>
        </authorList>
    </citation>
    <scope>NUCLEOTIDE SEQUENCE [LARGE SCALE GENOMIC DNA]</scope>
    <source>
        <strain evidence="5 6">3978 T3 ii</strain>
    </source>
</reference>
<evidence type="ECO:0000256" key="2">
    <source>
        <dbReference type="ARBA" id="ARBA00022747"/>
    </source>
</evidence>
<dbReference type="Gene3D" id="3.40.50.10810">
    <property type="entry name" value="Tandem AAA-ATPase domain"/>
    <property type="match status" value="1"/>
</dbReference>
<dbReference type="EMBL" id="JNHN01000174">
    <property type="protein sequence ID" value="KDS50254.1"/>
    <property type="molecule type" value="Genomic_DNA"/>
</dbReference>
<dbReference type="Proteomes" id="UP000028013">
    <property type="component" value="Unassembled WGS sequence"/>
</dbReference>
<gene>
    <name evidence="5" type="ORF">M094_1179</name>
</gene>
<dbReference type="PROSITE" id="PS51194">
    <property type="entry name" value="HELICASE_CTER"/>
    <property type="match status" value="1"/>
</dbReference>
<dbReference type="SUPFAM" id="SSF53335">
    <property type="entry name" value="S-adenosyl-L-methionine-dependent methyltransferases"/>
    <property type="match status" value="1"/>
</dbReference>
<comment type="caution">
    <text evidence="5">The sequence shown here is derived from an EMBL/GenBank/DDBJ whole genome shotgun (WGS) entry which is preliminary data.</text>
</comment>
<keyword evidence="5" id="KW-0378">Hydrolase</keyword>
<dbReference type="GO" id="GO:0003677">
    <property type="term" value="F:DNA binding"/>
    <property type="evidence" value="ECO:0007669"/>
    <property type="project" value="InterPro"/>
</dbReference>
<dbReference type="PATRIC" id="fig|1339349.3.peg.2355"/>
<name>A0A078RYF4_BACUN</name>
<dbReference type="CDD" id="cd02440">
    <property type="entry name" value="AdoMet_MTases"/>
    <property type="match status" value="1"/>
</dbReference>
<dbReference type="GO" id="GO:0008170">
    <property type="term" value="F:N-methyltransferase activity"/>
    <property type="evidence" value="ECO:0007669"/>
    <property type="project" value="InterPro"/>
</dbReference>
<dbReference type="InterPro" id="IPR001650">
    <property type="entry name" value="Helicase_C-like"/>
</dbReference>
<dbReference type="InterPro" id="IPR027417">
    <property type="entry name" value="P-loop_NTPase"/>
</dbReference>
<dbReference type="Gene3D" id="3.40.50.300">
    <property type="entry name" value="P-loop containing nucleotide triphosphate hydrolases"/>
    <property type="match status" value="1"/>
</dbReference>
<sequence>MYAIIPQQIPQGMRAEVNEKILFAIDSGKDLIPAESIYNCYTGIGGLHNLKQSDFASYHEYAEAKKEFEMGQFFTPHEICRDMVDMLCPVSSEMVLDMCCGMGNFFNHLPNPHNAYGFDIDGKAVSVARYLYPEAHIEKCDIRQYYPEQRFDVIIGNPPFNLKFDYKLSQEYYMDKAYDVLNPAGILMVIVPCSFMQSGFWEKTRIAGINGRFSFVGQTKLGPSAFAAVGVHDFNTKIMVFLRKSGHIKMQAYNAEEFITADELKKRIGEARAMKHRLRFDLMRETNRIDKEELELFEYKLAKYMYELKAHAKLNKHIDKAEALVTKFRNQKPPENATREQVEQWEKNKLTPKKVLAVIRRYITSQNTVPRKEVALVKTSYGFKLKQYAPRLLDKVPHKAASINDLVLERTELPIPEVPTEKNMRQIRAAEKLIRRKRREYEMQNRLFPEMEEDDRLKEYLDRCAFINKDGETCEFTTLQKHDLNLVLQKRHALLNWQQGSGKTAAVYHRAKYLLKFRKVRNVIILAPAIATNMTWIPFLSINREQFRVARNNADLETVPEGVFIVLSTSMLGKLKRGMARFVKRSSRKLCLVFDESDEITNPSSQRTRHILGLFRRLKYKILDTGTTTRNNIAELYSQFELLYNNSINMVCWSSRVYHENRDKEIEEDNNPHYGEPFPAFRGHVLFRACHCPGKSTVFGIEKQNQDVYNKEELAGLIGKTVITRKFRDFAGEKYKIRTHTVSPSDGEREVYRVIIEEFCRICELYYNSTGDAKKDAGLRLMRQIKLLIKACSVPHLIEGYSGDGIPNKTRYIERLVRKIPGKVAVGCTSIAAFDLYESRLRECFPDRPVFVVKGDVAFKKRQSIVTEFDSTINGILVCTQQSLSSSVNIPTCNDVILESLQWNIPKMEQFYFRFIRLDSKELKDVHYVTYKDSVEQNLMALVLTKERLNEFIKTGEVKEQSEIFEEFDVTMSVIESLLVRERDSEGKIHISWGSQRIMN</sequence>
<dbReference type="PRINTS" id="PR00507">
    <property type="entry name" value="N12N6MTFRASE"/>
</dbReference>
<dbReference type="GO" id="GO:0004386">
    <property type="term" value="F:helicase activity"/>
    <property type="evidence" value="ECO:0007669"/>
    <property type="project" value="UniProtKB-KW"/>
</dbReference>
<organism evidence="5 6">
    <name type="scientific">Bacteroides uniformis str. 3978 T3 ii</name>
    <dbReference type="NCBI Taxonomy" id="1339349"/>
    <lineage>
        <taxon>Bacteria</taxon>
        <taxon>Pseudomonadati</taxon>
        <taxon>Bacteroidota</taxon>
        <taxon>Bacteroidia</taxon>
        <taxon>Bacteroidales</taxon>
        <taxon>Bacteroidaceae</taxon>
        <taxon>Bacteroides</taxon>
    </lineage>
</organism>
<dbReference type="AlphaFoldDB" id="A0A078RYF4"/>
<dbReference type="GeneID" id="69481231"/>
<dbReference type="GO" id="GO:0032259">
    <property type="term" value="P:methylation"/>
    <property type="evidence" value="ECO:0007669"/>
    <property type="project" value="InterPro"/>
</dbReference>
<evidence type="ECO:0000313" key="6">
    <source>
        <dbReference type="Proteomes" id="UP000028013"/>
    </source>
</evidence>
<dbReference type="Gene3D" id="3.40.50.150">
    <property type="entry name" value="Vaccinia Virus protein VP39"/>
    <property type="match status" value="1"/>
</dbReference>
<dbReference type="PROSITE" id="PS51192">
    <property type="entry name" value="HELICASE_ATP_BIND_1"/>
    <property type="match status" value="1"/>
</dbReference>
<keyword evidence="2" id="KW-0680">Restriction system</keyword>
<evidence type="ECO:0000259" key="4">
    <source>
        <dbReference type="PROSITE" id="PS51194"/>
    </source>
</evidence>
<dbReference type="RefSeq" id="WP_005647147.1">
    <property type="nucleotide sequence ID" value="NZ_JNHN01000174.1"/>
</dbReference>
<dbReference type="InterPro" id="IPR029063">
    <property type="entry name" value="SAM-dependent_MTases_sf"/>
</dbReference>
<dbReference type="PROSITE" id="PS00092">
    <property type="entry name" value="N6_MTASE"/>
    <property type="match status" value="1"/>
</dbReference>
<comment type="similarity">
    <text evidence="1">Belongs to the N(4)/N(6)-methyltransferase family.</text>
</comment>
<dbReference type="Pfam" id="PF00271">
    <property type="entry name" value="Helicase_C"/>
    <property type="match status" value="1"/>
</dbReference>
<keyword evidence="5" id="KW-0547">Nucleotide-binding</keyword>
<dbReference type="InterPro" id="IPR038718">
    <property type="entry name" value="SNF2-like_sf"/>
</dbReference>
<evidence type="ECO:0000313" key="5">
    <source>
        <dbReference type="EMBL" id="KDS50254.1"/>
    </source>
</evidence>
<accession>A0A078RYF4</accession>
<keyword evidence="5" id="KW-0067">ATP-binding</keyword>
<feature type="domain" description="Helicase C-terminal" evidence="4">
    <location>
        <begin position="812"/>
        <end position="964"/>
    </location>
</feature>
<keyword evidence="5" id="KW-0347">Helicase</keyword>
<dbReference type="Pfam" id="PF02384">
    <property type="entry name" value="N6_Mtase"/>
    <property type="match status" value="1"/>
</dbReference>
<evidence type="ECO:0000256" key="1">
    <source>
        <dbReference type="ARBA" id="ARBA00006594"/>
    </source>
</evidence>
<dbReference type="InterPro" id="IPR003356">
    <property type="entry name" value="DNA_methylase_A-5"/>
</dbReference>
<protein>
    <submittedName>
        <fullName evidence="5">Helicase conserved C-terminal domain protein</fullName>
    </submittedName>
</protein>
<dbReference type="InterPro" id="IPR002052">
    <property type="entry name" value="DNA_methylase_N6_adenine_CS"/>
</dbReference>
<dbReference type="SUPFAM" id="SSF52540">
    <property type="entry name" value="P-loop containing nucleoside triphosphate hydrolases"/>
    <property type="match status" value="2"/>
</dbReference>
<feature type="domain" description="Helicase ATP-binding" evidence="3">
    <location>
        <begin position="484"/>
        <end position="646"/>
    </location>
</feature>
<proteinExistence type="inferred from homology"/>
<evidence type="ECO:0000259" key="3">
    <source>
        <dbReference type="PROSITE" id="PS51192"/>
    </source>
</evidence>
<dbReference type="GO" id="GO:0009307">
    <property type="term" value="P:DNA restriction-modification system"/>
    <property type="evidence" value="ECO:0007669"/>
    <property type="project" value="UniProtKB-KW"/>
</dbReference>
<dbReference type="SMART" id="SM00487">
    <property type="entry name" value="DEXDc"/>
    <property type="match status" value="1"/>
</dbReference>